<gene>
    <name evidence="2" type="ORF">D2962_09205</name>
</gene>
<proteinExistence type="predicted"/>
<organism evidence="2 3">
    <name type="scientific">Biomaibacter acetigenes</name>
    <dbReference type="NCBI Taxonomy" id="2316383"/>
    <lineage>
        <taxon>Bacteria</taxon>
        <taxon>Bacillati</taxon>
        <taxon>Bacillota</taxon>
        <taxon>Clostridia</taxon>
        <taxon>Thermosediminibacterales</taxon>
        <taxon>Tepidanaerobacteraceae</taxon>
        <taxon>Biomaibacter</taxon>
    </lineage>
</organism>
<dbReference type="SUPFAM" id="SSF51905">
    <property type="entry name" value="FAD/NAD(P)-binding domain"/>
    <property type="match status" value="1"/>
</dbReference>
<dbReference type="PRINTS" id="PR00420">
    <property type="entry name" value="RNGMNOXGNASE"/>
</dbReference>
<feature type="domain" description="FAD-binding" evidence="1">
    <location>
        <begin position="17"/>
        <end position="168"/>
    </location>
</feature>
<evidence type="ECO:0000313" key="3">
    <source>
        <dbReference type="Proteomes" id="UP000280960"/>
    </source>
</evidence>
<dbReference type="InterPro" id="IPR011777">
    <property type="entry name" value="Geranylgeranyl_Rdtase_fam"/>
</dbReference>
<protein>
    <submittedName>
        <fullName evidence="2">Geranylgeranyl reductase family protein</fullName>
    </submittedName>
</protein>
<dbReference type="PANTHER" id="PTHR42685:SF22">
    <property type="entry name" value="CONDITIONED MEDIUM FACTOR RECEPTOR 1"/>
    <property type="match status" value="1"/>
</dbReference>
<dbReference type="Proteomes" id="UP000280960">
    <property type="component" value="Chromosome"/>
</dbReference>
<dbReference type="AlphaFoldDB" id="A0A3G2R5U3"/>
<reference evidence="2 3" key="1">
    <citation type="submission" date="2018-10" db="EMBL/GenBank/DDBJ databases">
        <authorList>
            <person name="Zhang X."/>
        </authorList>
    </citation>
    <scope>NUCLEOTIDE SEQUENCE [LARGE SCALE GENOMIC DNA]</scope>
    <source>
        <strain evidence="2 3">SK-G1</strain>
    </source>
</reference>
<evidence type="ECO:0000259" key="1">
    <source>
        <dbReference type="Pfam" id="PF01494"/>
    </source>
</evidence>
<dbReference type="InterPro" id="IPR036188">
    <property type="entry name" value="FAD/NAD-bd_sf"/>
</dbReference>
<dbReference type="PANTHER" id="PTHR42685">
    <property type="entry name" value="GERANYLGERANYL DIPHOSPHATE REDUCTASE"/>
    <property type="match status" value="1"/>
</dbReference>
<dbReference type="InterPro" id="IPR002938">
    <property type="entry name" value="FAD-bd"/>
</dbReference>
<dbReference type="EMBL" id="CP033169">
    <property type="protein sequence ID" value="AYO30769.1"/>
    <property type="molecule type" value="Genomic_DNA"/>
</dbReference>
<dbReference type="GO" id="GO:0071949">
    <property type="term" value="F:FAD binding"/>
    <property type="evidence" value="ECO:0007669"/>
    <property type="project" value="InterPro"/>
</dbReference>
<accession>A0A3G2R5U3</accession>
<dbReference type="InterPro" id="IPR050407">
    <property type="entry name" value="Geranylgeranyl_reductase"/>
</dbReference>
<name>A0A3G2R5U3_9FIRM</name>
<keyword evidence="3" id="KW-1185">Reference proteome</keyword>
<dbReference type="Gene3D" id="3.50.50.60">
    <property type="entry name" value="FAD/NAD(P)-binding domain"/>
    <property type="match status" value="1"/>
</dbReference>
<dbReference type="Pfam" id="PF01494">
    <property type="entry name" value="FAD_binding_3"/>
    <property type="match status" value="1"/>
</dbReference>
<dbReference type="NCBIfam" id="TIGR02032">
    <property type="entry name" value="GG-red-SF"/>
    <property type="match status" value="1"/>
</dbReference>
<sequence length="401" mass="45360">MNCKAREKIFEGESLTYDAVIVGAGPSGAFCALNLAQKGFKVLIIDRCRFPREKVCGGLISQKSMNILGYDFLKSGINFNSINCICLRGESEEISMESKIPLGIVVKRKDFDQFLINRAIEAGAVFIDNCIFENCVLESGGYKIQTARGVFYADYLIGADGYYSKVARVSNIRNQWAWWERGIALSVQVPDKYIIQRRDNAVEFYFPDILAGLGWCFPGKGYCNVGVGGTAIDSKRIIGAFEHLLEWKIKDKTILSNLKFKAAFLPAGGRFRKISDRHIFLLGDAAGFVDAFSGEGIYYALRSAEILADVINQNKDGREYEKRCYETFLGEFRLSAFLSIYFGNKKNVFQKGLQDRFLKAFYMIMTQTPESMCYKKILHYLTTGGFSFDVPFLWLKRLILD</sequence>
<dbReference type="GO" id="GO:0016628">
    <property type="term" value="F:oxidoreductase activity, acting on the CH-CH group of donors, NAD or NADP as acceptor"/>
    <property type="evidence" value="ECO:0007669"/>
    <property type="project" value="InterPro"/>
</dbReference>
<evidence type="ECO:0000313" key="2">
    <source>
        <dbReference type="EMBL" id="AYO30769.1"/>
    </source>
</evidence>
<dbReference type="KEGG" id="bacg:D2962_09205"/>